<sequence length="169" mass="18637">MTMKKINAFEQGEAILKTLSKGAFLTTAADGKQNTMTIGWGSLGFKWGQPTFTVMVRQSRYTKELIDANPEFTVSFPVKEGFAQALGLCGSKSGRDLDKFAAAGLTTKAGETVSVPVIKGCGLHLECKIVEHYTMAEDKFDKELCEKWYANKDWHTCYTGIITAAYVEE</sequence>
<feature type="domain" description="Flavin reductase like" evidence="2">
    <location>
        <begin position="23"/>
        <end position="167"/>
    </location>
</feature>
<evidence type="ECO:0000256" key="1">
    <source>
        <dbReference type="ARBA" id="ARBA00038054"/>
    </source>
</evidence>
<dbReference type="GO" id="GO:0016646">
    <property type="term" value="F:oxidoreductase activity, acting on the CH-NH group of donors, NAD or NADP as acceptor"/>
    <property type="evidence" value="ECO:0007669"/>
    <property type="project" value="UniProtKB-ARBA"/>
</dbReference>
<dbReference type="PANTHER" id="PTHR43567:SF5">
    <property type="entry name" value="HYPOTHETICAL CYTOSOLIC PROTEIN"/>
    <property type="match status" value="1"/>
</dbReference>
<proteinExistence type="inferred from homology"/>
<gene>
    <name evidence="3" type="ORF">HMPREF9443_01119</name>
</gene>
<dbReference type="InterPro" id="IPR012349">
    <property type="entry name" value="Split_barrel_FMN-bd"/>
</dbReference>
<dbReference type="eggNOG" id="COG1853">
    <property type="taxonomic scope" value="Bacteria"/>
</dbReference>
<dbReference type="EMBL" id="AEVN01000045">
    <property type="protein sequence ID" value="EFY04867.1"/>
    <property type="molecule type" value="Genomic_DNA"/>
</dbReference>
<evidence type="ECO:0000313" key="3">
    <source>
        <dbReference type="EMBL" id="EFY04867.1"/>
    </source>
</evidence>
<dbReference type="Pfam" id="PF01613">
    <property type="entry name" value="Flavin_Reduct"/>
    <property type="match status" value="1"/>
</dbReference>
<name>E8LE48_9FIRM</name>
<protein>
    <recommendedName>
        <fullName evidence="2">Flavin reductase like domain-containing protein</fullName>
    </recommendedName>
</protein>
<evidence type="ECO:0000313" key="4">
    <source>
        <dbReference type="Proteomes" id="UP000004923"/>
    </source>
</evidence>
<dbReference type="PANTHER" id="PTHR43567">
    <property type="entry name" value="FLAVOREDOXIN-RELATED-RELATED"/>
    <property type="match status" value="1"/>
</dbReference>
<accession>E8LE48</accession>
<dbReference type="AlphaFoldDB" id="E8LE48"/>
<dbReference type="Gene3D" id="2.30.110.10">
    <property type="entry name" value="Electron Transport, Fmn-binding Protein, Chain A"/>
    <property type="match status" value="1"/>
</dbReference>
<dbReference type="HOGENOM" id="CLU_102849_0_0_9"/>
<dbReference type="GO" id="GO:0010181">
    <property type="term" value="F:FMN binding"/>
    <property type="evidence" value="ECO:0007669"/>
    <property type="project" value="InterPro"/>
</dbReference>
<keyword evidence="4" id="KW-1185">Reference proteome</keyword>
<organism evidence="3 4">
    <name type="scientific">Phascolarctobacterium succinatutens YIT 12067</name>
    <dbReference type="NCBI Taxonomy" id="626939"/>
    <lineage>
        <taxon>Bacteria</taxon>
        <taxon>Bacillati</taxon>
        <taxon>Bacillota</taxon>
        <taxon>Negativicutes</taxon>
        <taxon>Acidaminococcales</taxon>
        <taxon>Acidaminococcaceae</taxon>
        <taxon>Phascolarctobacterium</taxon>
    </lineage>
</organism>
<comment type="caution">
    <text evidence="3">The sequence shown here is derived from an EMBL/GenBank/DDBJ whole genome shotgun (WGS) entry which is preliminary data.</text>
</comment>
<dbReference type="InterPro" id="IPR052174">
    <property type="entry name" value="Flavoredoxin"/>
</dbReference>
<dbReference type="InterPro" id="IPR002563">
    <property type="entry name" value="Flavin_Rdtase-like_dom"/>
</dbReference>
<comment type="similarity">
    <text evidence="1">Belongs to the flavoredoxin family.</text>
</comment>
<reference evidence="3 4" key="1">
    <citation type="submission" date="2011-01" db="EMBL/GenBank/DDBJ databases">
        <authorList>
            <person name="Weinstock G."/>
            <person name="Sodergren E."/>
            <person name="Clifton S."/>
            <person name="Fulton L."/>
            <person name="Fulton B."/>
            <person name="Courtney L."/>
            <person name="Fronick C."/>
            <person name="Harrison M."/>
            <person name="Strong C."/>
            <person name="Farmer C."/>
            <person name="Delahaunty K."/>
            <person name="Markovic C."/>
            <person name="Hall O."/>
            <person name="Minx P."/>
            <person name="Tomlinson C."/>
            <person name="Mitreva M."/>
            <person name="Hou S."/>
            <person name="Chen J."/>
            <person name="Wollam A."/>
            <person name="Pepin K.H."/>
            <person name="Johnson M."/>
            <person name="Bhonagiri V."/>
            <person name="Zhang X."/>
            <person name="Suruliraj S."/>
            <person name="Warren W."/>
            <person name="Chinwalla A."/>
            <person name="Mardis E.R."/>
            <person name="Wilson R.K."/>
        </authorList>
    </citation>
    <scope>NUCLEOTIDE SEQUENCE [LARGE SCALE GENOMIC DNA]</scope>
    <source>
        <strain evidence="3 4">YIT 12067</strain>
    </source>
</reference>
<dbReference type="RefSeq" id="WP_009145484.1">
    <property type="nucleotide sequence ID" value="NZ_GL830884.1"/>
</dbReference>
<dbReference type="SUPFAM" id="SSF50475">
    <property type="entry name" value="FMN-binding split barrel"/>
    <property type="match status" value="1"/>
</dbReference>
<evidence type="ECO:0000259" key="2">
    <source>
        <dbReference type="Pfam" id="PF01613"/>
    </source>
</evidence>
<dbReference type="Proteomes" id="UP000004923">
    <property type="component" value="Unassembled WGS sequence"/>
</dbReference>